<dbReference type="Pfam" id="PF17338">
    <property type="entry name" value="GP88"/>
    <property type="match status" value="1"/>
</dbReference>
<feature type="compositionally biased region" description="Basic and acidic residues" evidence="1">
    <location>
        <begin position="21"/>
        <end position="37"/>
    </location>
</feature>
<dbReference type="AlphaFoldDB" id="A0A430G2D8"/>
<dbReference type="EMBL" id="QQYZ01000011">
    <property type="protein sequence ID" value="RSY83136.1"/>
    <property type="molecule type" value="Genomic_DNA"/>
</dbReference>
<proteinExistence type="predicted"/>
<evidence type="ECO:0000256" key="1">
    <source>
        <dbReference type="SAM" id="MobiDB-lite"/>
    </source>
</evidence>
<evidence type="ECO:0000313" key="4">
    <source>
        <dbReference type="Proteomes" id="UP000287746"/>
    </source>
</evidence>
<evidence type="ECO:0000313" key="3">
    <source>
        <dbReference type="EMBL" id="RSY83136.1"/>
    </source>
</evidence>
<feature type="domain" description="Gene product 88" evidence="2">
    <location>
        <begin position="84"/>
        <end position="179"/>
    </location>
</feature>
<organism evidence="3 4">
    <name type="scientific">Sphingomonas koreensis</name>
    <dbReference type="NCBI Taxonomy" id="93064"/>
    <lineage>
        <taxon>Bacteria</taxon>
        <taxon>Pseudomonadati</taxon>
        <taxon>Pseudomonadota</taxon>
        <taxon>Alphaproteobacteria</taxon>
        <taxon>Sphingomonadales</taxon>
        <taxon>Sphingomonadaceae</taxon>
        <taxon>Sphingomonas</taxon>
    </lineage>
</organism>
<dbReference type="RefSeq" id="WP_126004709.1">
    <property type="nucleotide sequence ID" value="NZ_QQYZ01000011.1"/>
</dbReference>
<sequence length="258" mass="29392">MIEPIEPAQPRKGYGHGGSLRRFESIEPGGRRRELAENHPAVVEGRTIMPGRVFQPHEVARLLIDGVNSRKIGRRVMKGRWKGFPIFTLTLEERATCPRTCLEWRTCYGGNMQYARRIAHGADYERRLWAELAEKQRKHPGGFAVRLHVLGDFYSETYVRLWRNALERFPALHVFGFTARDPIADPIGTALYSLIVVQWRRFAIRFSGLDAPEGGSVVIDRDQPTPHIVCPAQTGGTDCCATCALCWHSDRTIAFWRH</sequence>
<comment type="caution">
    <text evidence="3">The sequence shown here is derived from an EMBL/GenBank/DDBJ whole genome shotgun (WGS) entry which is preliminary data.</text>
</comment>
<gene>
    <name evidence="3" type="ORF">DAH66_12770</name>
</gene>
<protein>
    <recommendedName>
        <fullName evidence="2">Gene product 88 domain-containing protein</fullName>
    </recommendedName>
</protein>
<evidence type="ECO:0000259" key="2">
    <source>
        <dbReference type="Pfam" id="PF17338"/>
    </source>
</evidence>
<reference evidence="3 4" key="1">
    <citation type="submission" date="2018-07" db="EMBL/GenBank/DDBJ databases">
        <title>Genomic and Epidemiologic Investigation of an Indolent Hospital Outbreak.</title>
        <authorList>
            <person name="Johnson R.C."/>
            <person name="Deming C."/>
            <person name="Conlan S."/>
            <person name="Zellmer C.J."/>
            <person name="Michelin A.V."/>
            <person name="Lee-Lin S."/>
            <person name="Thomas P.J."/>
            <person name="Park M."/>
            <person name="Weingarten R.A."/>
            <person name="Less J."/>
            <person name="Dekker J.P."/>
            <person name="Frank K.M."/>
            <person name="Musser K.A."/>
            <person name="Mcquiston J.R."/>
            <person name="Henderson D.K."/>
            <person name="Lau A.F."/>
            <person name="Palmore T.N."/>
            <person name="Segre J.A."/>
        </authorList>
    </citation>
    <scope>NUCLEOTIDE SEQUENCE [LARGE SCALE GENOMIC DNA]</scope>
    <source>
        <strain evidence="3 4">SK-CDC1_0717</strain>
    </source>
</reference>
<name>A0A430G2D8_9SPHN</name>
<accession>A0A430G2D8</accession>
<dbReference type="InterPro" id="IPR020290">
    <property type="entry name" value="Gp88"/>
</dbReference>
<feature type="region of interest" description="Disordered" evidence="1">
    <location>
        <begin position="1"/>
        <end position="38"/>
    </location>
</feature>
<dbReference type="Proteomes" id="UP000287746">
    <property type="component" value="Unassembled WGS sequence"/>
</dbReference>